<name>A0ACC2S9X7_9FUNG</name>
<evidence type="ECO:0000313" key="2">
    <source>
        <dbReference type="Proteomes" id="UP001165960"/>
    </source>
</evidence>
<reference evidence="1" key="1">
    <citation type="submission" date="2022-04" db="EMBL/GenBank/DDBJ databases">
        <title>Genome of the entomopathogenic fungus Entomophthora muscae.</title>
        <authorList>
            <person name="Elya C."/>
            <person name="Lovett B.R."/>
            <person name="Lee E."/>
            <person name="Macias A.M."/>
            <person name="Hajek A.E."/>
            <person name="De Bivort B.L."/>
            <person name="Kasson M.T."/>
            <person name="De Fine Licht H.H."/>
            <person name="Stajich J.E."/>
        </authorList>
    </citation>
    <scope>NUCLEOTIDE SEQUENCE</scope>
    <source>
        <strain evidence="1">Berkeley</strain>
    </source>
</reference>
<comment type="caution">
    <text evidence="1">The sequence shown here is derived from an EMBL/GenBank/DDBJ whole genome shotgun (WGS) entry which is preliminary data.</text>
</comment>
<protein>
    <submittedName>
        <fullName evidence="1">Uncharacterized protein</fullName>
    </submittedName>
</protein>
<dbReference type="EMBL" id="QTSX02005693">
    <property type="protein sequence ID" value="KAJ9059197.1"/>
    <property type="molecule type" value="Genomic_DNA"/>
</dbReference>
<sequence length="132" mass="14347">MLNTGATSSFIDPCLAQQLGLITSDTPTVVTMGNNTTDTARQCIAPTNIELGGVTTQLELLVMKNIPQPIILGFPCWEAHKANLNYETKHVSPVIDGKHSDLPFQYSSKNEPLYESLVTMIMSTCKGIIPPI</sequence>
<gene>
    <name evidence="1" type="ORF">DSO57_1005119</name>
</gene>
<keyword evidence="2" id="KW-1185">Reference proteome</keyword>
<proteinExistence type="predicted"/>
<evidence type="ECO:0000313" key="1">
    <source>
        <dbReference type="EMBL" id="KAJ9059197.1"/>
    </source>
</evidence>
<dbReference type="Proteomes" id="UP001165960">
    <property type="component" value="Unassembled WGS sequence"/>
</dbReference>
<organism evidence="1 2">
    <name type="scientific">Entomophthora muscae</name>
    <dbReference type="NCBI Taxonomy" id="34485"/>
    <lineage>
        <taxon>Eukaryota</taxon>
        <taxon>Fungi</taxon>
        <taxon>Fungi incertae sedis</taxon>
        <taxon>Zoopagomycota</taxon>
        <taxon>Entomophthoromycotina</taxon>
        <taxon>Entomophthoromycetes</taxon>
        <taxon>Entomophthorales</taxon>
        <taxon>Entomophthoraceae</taxon>
        <taxon>Entomophthora</taxon>
    </lineage>
</organism>
<accession>A0ACC2S9X7</accession>